<comment type="similarity">
    <text evidence="1 2">Belongs to the CutC family.</text>
</comment>
<gene>
    <name evidence="2" type="primary">cutC</name>
    <name evidence="3" type="ORF">IAA83_09760</name>
</gene>
<evidence type="ECO:0000256" key="1">
    <source>
        <dbReference type="ARBA" id="ARBA00007768"/>
    </source>
</evidence>
<keyword evidence="2" id="KW-0963">Cytoplasm</keyword>
<proteinExistence type="inferred from homology"/>
<sequence>MLLEVCVDSYESAKIAAEHGADRLELCANLLIGGTSPSPFLIEAVQSLGVPVRVLLRPRFGDFLYTPMELELLRREVESCRSLGVDGVVLGVLTADGRLDREALAALLDAAGPLHKTLHRAFDVCRDPFEGLEDAVALGFDTILTSGQRATAVEGADLLRQLHTAAAGCITLMAGSGVNLQTLPRLLAETPLNAFHLSAKTTVDSPMVFRREGVPMGLPMAGEYERFYADGAVIAQVKALLCRSFP</sequence>
<dbReference type="Proteomes" id="UP000886741">
    <property type="component" value="Unassembled WGS sequence"/>
</dbReference>
<dbReference type="PANTHER" id="PTHR12598:SF0">
    <property type="entry name" value="COPPER HOMEOSTASIS PROTEIN CUTC HOMOLOG"/>
    <property type="match status" value="1"/>
</dbReference>
<dbReference type="Pfam" id="PF03932">
    <property type="entry name" value="CutC"/>
    <property type="match status" value="1"/>
</dbReference>
<dbReference type="InterPro" id="IPR005627">
    <property type="entry name" value="CutC-like"/>
</dbReference>
<name>A0A9D1JTW8_9FIRM</name>
<dbReference type="HAMAP" id="MF_00795">
    <property type="entry name" value="CutC"/>
    <property type="match status" value="1"/>
</dbReference>
<comment type="caution">
    <text evidence="2">Once thought to be involved in copper homeostasis, experiments in E.coli have shown this is not the case.</text>
</comment>
<dbReference type="AlphaFoldDB" id="A0A9D1JTW8"/>
<comment type="subcellular location">
    <subcellularLocation>
        <location evidence="2">Cytoplasm</location>
    </subcellularLocation>
</comment>
<dbReference type="InterPro" id="IPR036822">
    <property type="entry name" value="CutC-like_dom_sf"/>
</dbReference>
<dbReference type="GO" id="GO:0005737">
    <property type="term" value="C:cytoplasm"/>
    <property type="evidence" value="ECO:0007669"/>
    <property type="project" value="UniProtKB-SubCell"/>
</dbReference>
<protein>
    <recommendedName>
        <fullName evidence="2">PF03932 family protein CutC</fullName>
    </recommendedName>
</protein>
<dbReference type="SUPFAM" id="SSF110395">
    <property type="entry name" value="CutC-like"/>
    <property type="match status" value="1"/>
</dbReference>
<comment type="caution">
    <text evidence="3">The sequence shown here is derived from an EMBL/GenBank/DDBJ whole genome shotgun (WGS) entry which is preliminary data.</text>
</comment>
<evidence type="ECO:0000256" key="2">
    <source>
        <dbReference type="HAMAP-Rule" id="MF_00795"/>
    </source>
</evidence>
<evidence type="ECO:0000313" key="3">
    <source>
        <dbReference type="EMBL" id="HIS65631.1"/>
    </source>
</evidence>
<dbReference type="Gene3D" id="3.20.20.380">
    <property type="entry name" value="Copper homeostasis (CutC) domain"/>
    <property type="match status" value="1"/>
</dbReference>
<dbReference type="PANTHER" id="PTHR12598">
    <property type="entry name" value="COPPER HOMEOSTASIS PROTEIN CUTC"/>
    <property type="match status" value="1"/>
</dbReference>
<organism evidence="3 4">
    <name type="scientific">Candidatus Avoscillospira avistercoris</name>
    <dbReference type="NCBI Taxonomy" id="2840707"/>
    <lineage>
        <taxon>Bacteria</taxon>
        <taxon>Bacillati</taxon>
        <taxon>Bacillota</taxon>
        <taxon>Clostridia</taxon>
        <taxon>Eubacteriales</taxon>
        <taxon>Oscillospiraceae</taxon>
        <taxon>Oscillospiraceae incertae sedis</taxon>
        <taxon>Candidatus Avoscillospira</taxon>
    </lineage>
</organism>
<reference evidence="3" key="2">
    <citation type="journal article" date="2021" name="PeerJ">
        <title>Extensive microbial diversity within the chicken gut microbiome revealed by metagenomics and culture.</title>
        <authorList>
            <person name="Gilroy R."/>
            <person name="Ravi A."/>
            <person name="Getino M."/>
            <person name="Pursley I."/>
            <person name="Horton D.L."/>
            <person name="Alikhan N.F."/>
            <person name="Baker D."/>
            <person name="Gharbi K."/>
            <person name="Hall N."/>
            <person name="Watson M."/>
            <person name="Adriaenssens E.M."/>
            <person name="Foster-Nyarko E."/>
            <person name="Jarju S."/>
            <person name="Secka A."/>
            <person name="Antonio M."/>
            <person name="Oren A."/>
            <person name="Chaudhuri R.R."/>
            <person name="La Ragione R."/>
            <person name="Hildebrand F."/>
            <person name="Pallen M.J."/>
        </authorList>
    </citation>
    <scope>NUCLEOTIDE SEQUENCE</scope>
    <source>
        <strain evidence="3">ChiBcec16-1751</strain>
    </source>
</reference>
<dbReference type="EMBL" id="DVJJ01000148">
    <property type="protein sequence ID" value="HIS65631.1"/>
    <property type="molecule type" value="Genomic_DNA"/>
</dbReference>
<accession>A0A9D1JTW8</accession>
<evidence type="ECO:0000313" key="4">
    <source>
        <dbReference type="Proteomes" id="UP000886741"/>
    </source>
</evidence>
<reference evidence="3" key="1">
    <citation type="submission" date="2020-10" db="EMBL/GenBank/DDBJ databases">
        <authorList>
            <person name="Gilroy R."/>
        </authorList>
    </citation>
    <scope>NUCLEOTIDE SEQUENCE</scope>
    <source>
        <strain evidence="3">ChiBcec16-1751</strain>
    </source>
</reference>
<dbReference type="GO" id="GO:0005507">
    <property type="term" value="F:copper ion binding"/>
    <property type="evidence" value="ECO:0007669"/>
    <property type="project" value="TreeGrafter"/>
</dbReference>